<dbReference type="EMBL" id="JAEANY010000001">
    <property type="protein sequence ID" value="MBH5321733.1"/>
    <property type="molecule type" value="Genomic_DNA"/>
</dbReference>
<evidence type="ECO:0000313" key="2">
    <source>
        <dbReference type="Proteomes" id="UP000602442"/>
    </source>
</evidence>
<accession>A0ABS0N191</accession>
<name>A0ABS0N191_9SPHN</name>
<keyword evidence="2" id="KW-1185">Reference proteome</keyword>
<gene>
    <name evidence="1" type="ORF">I5L03_03925</name>
</gene>
<dbReference type="Proteomes" id="UP000602442">
    <property type="component" value="Unassembled WGS sequence"/>
</dbReference>
<proteinExistence type="predicted"/>
<reference evidence="1 2" key="1">
    <citation type="submission" date="2020-11" db="EMBL/GenBank/DDBJ databases">
        <title>Erythrobacter sediminis sp. nov., a marine bacterium from a tidal flat of Garorim Bay.</title>
        <authorList>
            <person name="Kim D."/>
            <person name="Yoo Y."/>
            <person name="Kim J.-J."/>
        </authorList>
    </citation>
    <scope>NUCLEOTIDE SEQUENCE [LARGE SCALE GENOMIC DNA]</scope>
    <source>
        <strain evidence="1 2">JGD-13</strain>
    </source>
</reference>
<protein>
    <submittedName>
        <fullName evidence="1">Regulatory protein RecX</fullName>
    </submittedName>
</protein>
<organism evidence="1 2">
    <name type="scientific">Aurantiacibacter sediminis</name>
    <dbReference type="NCBI Taxonomy" id="2793064"/>
    <lineage>
        <taxon>Bacteria</taxon>
        <taxon>Pseudomonadati</taxon>
        <taxon>Pseudomonadota</taxon>
        <taxon>Alphaproteobacteria</taxon>
        <taxon>Sphingomonadales</taxon>
        <taxon>Erythrobacteraceae</taxon>
        <taxon>Aurantiacibacter</taxon>
    </lineage>
</organism>
<evidence type="ECO:0000313" key="1">
    <source>
        <dbReference type="EMBL" id="MBH5321733.1"/>
    </source>
</evidence>
<comment type="caution">
    <text evidence="1">The sequence shown here is derived from an EMBL/GenBank/DDBJ whole genome shotgun (WGS) entry which is preliminary data.</text>
</comment>
<sequence>MDSNRQGGTRKRRAPKPLSAASMEELALSYVARFSTTAAKLERYLARKLRERGWEDDREADVPALVRRFVDKGYVDDEVWARAKTGDLLRRGYGERRVNQALGQAGVGEGIRESMRPGDATKRQAAMRLAQRRRFGPFAVEPPDKDKREKQIAAMLRAGHSFDHARAVIDAPDEAAVTDWVSEAEDAEEENDGGFGFS</sequence>